<evidence type="ECO:0000313" key="2">
    <source>
        <dbReference type="Proteomes" id="UP000789901"/>
    </source>
</evidence>
<dbReference type="Proteomes" id="UP000789901">
    <property type="component" value="Unassembled WGS sequence"/>
</dbReference>
<proteinExistence type="predicted"/>
<organism evidence="1 2">
    <name type="scientific">Gigaspora margarita</name>
    <dbReference type="NCBI Taxonomy" id="4874"/>
    <lineage>
        <taxon>Eukaryota</taxon>
        <taxon>Fungi</taxon>
        <taxon>Fungi incertae sedis</taxon>
        <taxon>Mucoromycota</taxon>
        <taxon>Glomeromycotina</taxon>
        <taxon>Glomeromycetes</taxon>
        <taxon>Diversisporales</taxon>
        <taxon>Gigasporaceae</taxon>
        <taxon>Gigaspora</taxon>
    </lineage>
</organism>
<sequence length="112" mass="13347">NKKALGLYEKQIIHGNEQDHLDEIWGIIKRAIIEAANKSLLKKKVSNFRHTKAKKINRTYMHRPILQISRWMRFIRDRLDLPIEETDKLEFNLTVEKINSDLQLEIQQAEDI</sequence>
<feature type="non-terminal residue" evidence="1">
    <location>
        <position position="1"/>
    </location>
</feature>
<evidence type="ECO:0000313" key="1">
    <source>
        <dbReference type="EMBL" id="CAG8699360.1"/>
    </source>
</evidence>
<accession>A0ABN7UXX4</accession>
<protein>
    <submittedName>
        <fullName evidence="1">29970_t:CDS:1</fullName>
    </submittedName>
</protein>
<reference evidence="1 2" key="1">
    <citation type="submission" date="2021-06" db="EMBL/GenBank/DDBJ databases">
        <authorList>
            <person name="Kallberg Y."/>
            <person name="Tangrot J."/>
            <person name="Rosling A."/>
        </authorList>
    </citation>
    <scope>NUCLEOTIDE SEQUENCE [LARGE SCALE GENOMIC DNA]</scope>
    <source>
        <strain evidence="1 2">120-4 pot B 10/14</strain>
    </source>
</reference>
<dbReference type="EMBL" id="CAJVQB010007221">
    <property type="protein sequence ID" value="CAG8699360.1"/>
    <property type="molecule type" value="Genomic_DNA"/>
</dbReference>
<comment type="caution">
    <text evidence="1">The sequence shown here is derived from an EMBL/GenBank/DDBJ whole genome shotgun (WGS) entry which is preliminary data.</text>
</comment>
<keyword evidence="2" id="KW-1185">Reference proteome</keyword>
<gene>
    <name evidence="1" type="ORF">GMARGA_LOCUS12022</name>
</gene>
<name>A0ABN7UXX4_GIGMA</name>